<dbReference type="Proteomes" id="UP000309676">
    <property type="component" value="Unassembled WGS sequence"/>
</dbReference>
<gene>
    <name evidence="2" type="ORF">FE782_06750</name>
</gene>
<accession>A0A5R9GBE6</accession>
<evidence type="ECO:0000313" key="2">
    <source>
        <dbReference type="EMBL" id="TLS53061.1"/>
    </source>
</evidence>
<dbReference type="PANTHER" id="PTHR43031">
    <property type="entry name" value="FAD-DEPENDENT OXIDOREDUCTASE"/>
    <property type="match status" value="1"/>
</dbReference>
<name>A0A5R9GBE6_9BACL</name>
<feature type="domain" description="Rhodanese" evidence="1">
    <location>
        <begin position="20"/>
        <end position="103"/>
    </location>
</feature>
<proteinExistence type="predicted"/>
<keyword evidence="3" id="KW-1185">Reference proteome</keyword>
<dbReference type="PROSITE" id="PS50206">
    <property type="entry name" value="RHODANESE_3"/>
    <property type="match status" value="1"/>
</dbReference>
<dbReference type="AlphaFoldDB" id="A0A5R9GBE6"/>
<evidence type="ECO:0000259" key="1">
    <source>
        <dbReference type="PROSITE" id="PS50206"/>
    </source>
</evidence>
<dbReference type="RefSeq" id="WP_138193302.1">
    <property type="nucleotide sequence ID" value="NZ_VCIW01000003.1"/>
</dbReference>
<sequence>MSNYEHISPGEFLRLYDRGELKNGLVIDVREPFEWDYYHLDGTTLMPLQTIPASLGRLPSDRKIYVVCAHGVRSEYACRYLAEQGYEDVVNVIGGMAALAAARGFAYD</sequence>
<reference evidence="2 3" key="1">
    <citation type="submission" date="2019-05" db="EMBL/GenBank/DDBJ databases">
        <authorList>
            <person name="Narsing Rao M.P."/>
            <person name="Li W.J."/>
        </authorList>
    </citation>
    <scope>NUCLEOTIDE SEQUENCE [LARGE SCALE GENOMIC DNA]</scope>
    <source>
        <strain evidence="2 3">SYSU_K30003</strain>
    </source>
</reference>
<dbReference type="Pfam" id="PF00581">
    <property type="entry name" value="Rhodanese"/>
    <property type="match status" value="1"/>
</dbReference>
<dbReference type="Gene3D" id="3.40.250.10">
    <property type="entry name" value="Rhodanese-like domain"/>
    <property type="match status" value="1"/>
</dbReference>
<dbReference type="CDD" id="cd00158">
    <property type="entry name" value="RHOD"/>
    <property type="match status" value="1"/>
</dbReference>
<protein>
    <submittedName>
        <fullName evidence="2">Rhodanese-like domain-containing protein</fullName>
    </submittedName>
</protein>
<dbReference type="InterPro" id="IPR036873">
    <property type="entry name" value="Rhodanese-like_dom_sf"/>
</dbReference>
<evidence type="ECO:0000313" key="3">
    <source>
        <dbReference type="Proteomes" id="UP000309676"/>
    </source>
</evidence>
<dbReference type="SUPFAM" id="SSF52821">
    <property type="entry name" value="Rhodanese/Cell cycle control phosphatase"/>
    <property type="match status" value="1"/>
</dbReference>
<dbReference type="EMBL" id="VCIW01000003">
    <property type="protein sequence ID" value="TLS53061.1"/>
    <property type="molecule type" value="Genomic_DNA"/>
</dbReference>
<dbReference type="InterPro" id="IPR050229">
    <property type="entry name" value="GlpE_sulfurtransferase"/>
</dbReference>
<dbReference type="InterPro" id="IPR001763">
    <property type="entry name" value="Rhodanese-like_dom"/>
</dbReference>
<dbReference type="SMART" id="SM00450">
    <property type="entry name" value="RHOD"/>
    <property type="match status" value="1"/>
</dbReference>
<dbReference type="OrthoDB" id="9800872at2"/>
<organism evidence="2 3">
    <name type="scientific">Paenibacillus antri</name>
    <dbReference type="NCBI Taxonomy" id="2582848"/>
    <lineage>
        <taxon>Bacteria</taxon>
        <taxon>Bacillati</taxon>
        <taxon>Bacillota</taxon>
        <taxon>Bacilli</taxon>
        <taxon>Bacillales</taxon>
        <taxon>Paenibacillaceae</taxon>
        <taxon>Paenibacillus</taxon>
    </lineage>
</organism>
<comment type="caution">
    <text evidence="2">The sequence shown here is derived from an EMBL/GenBank/DDBJ whole genome shotgun (WGS) entry which is preliminary data.</text>
</comment>
<dbReference type="PANTHER" id="PTHR43031:SF1">
    <property type="entry name" value="PYRIDINE NUCLEOTIDE-DISULPHIDE OXIDOREDUCTASE"/>
    <property type="match status" value="1"/>
</dbReference>